<organism evidence="2 3">
    <name type="scientific">Halobacillus seohaensis</name>
    <dbReference type="NCBI Taxonomy" id="447421"/>
    <lineage>
        <taxon>Bacteria</taxon>
        <taxon>Bacillati</taxon>
        <taxon>Bacillota</taxon>
        <taxon>Bacilli</taxon>
        <taxon>Bacillales</taxon>
        <taxon>Bacillaceae</taxon>
        <taxon>Halobacillus</taxon>
    </lineage>
</organism>
<keyword evidence="1" id="KW-0472">Membrane</keyword>
<name>A0ABW2EKL7_9BACI</name>
<dbReference type="EMBL" id="JBHSZV010000032">
    <property type="protein sequence ID" value="MFC7062743.1"/>
    <property type="molecule type" value="Genomic_DNA"/>
</dbReference>
<reference evidence="3" key="1">
    <citation type="journal article" date="2019" name="Int. J. Syst. Evol. Microbiol.">
        <title>The Global Catalogue of Microorganisms (GCM) 10K type strain sequencing project: providing services to taxonomists for standard genome sequencing and annotation.</title>
        <authorList>
            <consortium name="The Broad Institute Genomics Platform"/>
            <consortium name="The Broad Institute Genome Sequencing Center for Infectious Disease"/>
            <person name="Wu L."/>
            <person name="Ma J."/>
        </authorList>
    </citation>
    <scope>NUCLEOTIDE SEQUENCE [LARGE SCALE GENOMIC DNA]</scope>
    <source>
        <strain evidence="3">CGMCC 4.1621</strain>
    </source>
</reference>
<evidence type="ECO:0000256" key="1">
    <source>
        <dbReference type="SAM" id="Phobius"/>
    </source>
</evidence>
<gene>
    <name evidence="2" type="ORF">ACFQIC_12850</name>
</gene>
<evidence type="ECO:0000313" key="3">
    <source>
        <dbReference type="Proteomes" id="UP001596410"/>
    </source>
</evidence>
<dbReference type="RefSeq" id="WP_204709675.1">
    <property type="nucleotide sequence ID" value="NZ_JBHSZV010000032.1"/>
</dbReference>
<proteinExistence type="predicted"/>
<protein>
    <recommendedName>
        <fullName evidence="4">DUF4178 domain-containing protein</fullName>
    </recommendedName>
</protein>
<keyword evidence="1" id="KW-0812">Transmembrane</keyword>
<comment type="caution">
    <text evidence="2">The sequence shown here is derived from an EMBL/GenBank/DDBJ whole genome shotgun (WGS) entry which is preliminary data.</text>
</comment>
<evidence type="ECO:0000313" key="2">
    <source>
        <dbReference type="EMBL" id="MFC7062743.1"/>
    </source>
</evidence>
<accession>A0ABW2EKL7</accession>
<keyword evidence="3" id="KW-1185">Reference proteome</keyword>
<feature type="transmembrane region" description="Helical" evidence="1">
    <location>
        <begin position="25"/>
        <end position="43"/>
    </location>
</feature>
<evidence type="ECO:0008006" key="4">
    <source>
        <dbReference type="Google" id="ProtNLM"/>
    </source>
</evidence>
<keyword evidence="1" id="KW-1133">Transmembrane helix</keyword>
<dbReference type="Proteomes" id="UP001596410">
    <property type="component" value="Unassembled WGS sequence"/>
</dbReference>
<sequence>MLELKQGLLNTSRNFRGGNMVKKNLGIIFTGILLVTVVFFYFYNSEELYGNDKDSIVKVIQSIEGYETKQIEILKINDFNKVRIVGFLSNSNPSYIEFHKNEEGNYVWKHIESKNDESFSLFLSSVEGSKMMFVTNNNNKIAEMHVEINGNTLERKFTPHKASVTWIDMPQTNKDSYEFRNYKYYDKGGNLIKNN</sequence>